<feature type="domain" description="CRISPR type III-associated protein" evidence="3">
    <location>
        <begin position="8"/>
        <end position="264"/>
    </location>
</feature>
<dbReference type="EMBL" id="CP035758">
    <property type="protein sequence ID" value="QBD78669.1"/>
    <property type="molecule type" value="Genomic_DNA"/>
</dbReference>
<dbReference type="Proteomes" id="UP000290365">
    <property type="component" value="Chromosome"/>
</dbReference>
<dbReference type="GO" id="GO:0051607">
    <property type="term" value="P:defense response to virus"/>
    <property type="evidence" value="ECO:0007669"/>
    <property type="project" value="UniProtKB-KW"/>
</dbReference>
<sequence>MKKIYIRLDTLSPLTVRADHAHDGAETAHYIPGTALMGSLAALHRALRGTDEEQFRRFFLNGEIYYPYLYPAVFKDDGLHGQDSPVYPLPKTAQSCKRHPGFRPTSGTKKDEDEETHGVRDSLLDRFLFTYGHDKLGREGLLATLREHRRCKGDPEKQRPCQEPMDRLEGYYRRNLLDLKEAQTAQVKKYLYLHTYTGIHRASGTVQDGILYNRQVFKDGMRFWGMVQLADEQLGKDFKKFLQDANASGMMHIGTGRTRGMGKVWVDFDDYEKETYSEKIEKRLDELNNCFQTHVKTYGFKELETRYFFALTLHSPLILANDSLSYRGSLDEQTVADLLGNRARAWSDEEAKQRLCKKLEELRAHLEDYSKSLKLEYYAASIRRITGWQDLWGMPRTNELAIDTGSVFLFSLPAPALDADILRALYQLEAQGAGKRRAEGFGRICVSDAFHQKVDVL</sequence>
<evidence type="ECO:0000256" key="2">
    <source>
        <dbReference type="SAM" id="MobiDB-lite"/>
    </source>
</evidence>
<gene>
    <name evidence="4" type="ORF">EPA93_22845</name>
</gene>
<organism evidence="4 5">
    <name type="scientific">Ktedonosporobacter rubrisoli</name>
    <dbReference type="NCBI Taxonomy" id="2509675"/>
    <lineage>
        <taxon>Bacteria</taxon>
        <taxon>Bacillati</taxon>
        <taxon>Chloroflexota</taxon>
        <taxon>Ktedonobacteria</taxon>
        <taxon>Ktedonobacterales</taxon>
        <taxon>Ktedonosporobacteraceae</taxon>
        <taxon>Ktedonosporobacter</taxon>
    </lineage>
</organism>
<accession>A0A4P6JSY0</accession>
<proteinExistence type="predicted"/>
<dbReference type="InterPro" id="IPR005537">
    <property type="entry name" value="RAMP_III_fam"/>
</dbReference>
<evidence type="ECO:0000313" key="5">
    <source>
        <dbReference type="Proteomes" id="UP000290365"/>
    </source>
</evidence>
<keyword evidence="1" id="KW-0051">Antiviral defense</keyword>
<dbReference type="Pfam" id="PF03787">
    <property type="entry name" value="RAMPs"/>
    <property type="match status" value="1"/>
</dbReference>
<dbReference type="KEGG" id="kbs:EPA93_22845"/>
<protein>
    <recommendedName>
        <fullName evidence="3">CRISPR type III-associated protein domain-containing protein</fullName>
    </recommendedName>
</protein>
<evidence type="ECO:0000259" key="3">
    <source>
        <dbReference type="Pfam" id="PF03787"/>
    </source>
</evidence>
<reference evidence="4 5" key="1">
    <citation type="submission" date="2019-01" db="EMBL/GenBank/DDBJ databases">
        <title>Ktedonosporobacter rubrisoli SCAWS-G2.</title>
        <authorList>
            <person name="Huang Y."/>
            <person name="Yan B."/>
        </authorList>
    </citation>
    <scope>NUCLEOTIDE SEQUENCE [LARGE SCALE GENOMIC DNA]</scope>
    <source>
        <strain evidence="4 5">SCAWS-G2</strain>
    </source>
</reference>
<feature type="compositionally biased region" description="Basic and acidic residues" evidence="2">
    <location>
        <begin position="108"/>
        <end position="117"/>
    </location>
</feature>
<evidence type="ECO:0000313" key="4">
    <source>
        <dbReference type="EMBL" id="QBD78669.1"/>
    </source>
</evidence>
<feature type="region of interest" description="Disordered" evidence="2">
    <location>
        <begin position="90"/>
        <end position="117"/>
    </location>
</feature>
<dbReference type="OrthoDB" id="1730014at2"/>
<dbReference type="AlphaFoldDB" id="A0A4P6JSY0"/>
<dbReference type="RefSeq" id="WP_129889722.1">
    <property type="nucleotide sequence ID" value="NZ_CP035758.1"/>
</dbReference>
<evidence type="ECO:0000256" key="1">
    <source>
        <dbReference type="ARBA" id="ARBA00023118"/>
    </source>
</evidence>
<name>A0A4P6JSY0_KTERU</name>
<keyword evidence="5" id="KW-1185">Reference proteome</keyword>